<keyword evidence="1" id="KW-1133">Transmembrane helix</keyword>
<gene>
    <name evidence="2" type="ORF">CI610_03646</name>
</gene>
<dbReference type="AlphaFoldDB" id="A0A2H9T2I1"/>
<name>A0A2H9T2I1_9ZZZZ</name>
<reference evidence="2" key="1">
    <citation type="journal article" date="2017" name="Appl. Environ. Microbiol.">
        <title>Molecular characterization of an Endozoicomonas-like organism causing infection in king scallop Pecten maximus L.</title>
        <authorList>
            <person name="Cano I."/>
            <person name="van Aerle R."/>
            <person name="Ross S."/>
            <person name="Verner-Jeffreys D.W."/>
            <person name="Paley R.K."/>
            <person name="Rimmer G."/>
            <person name="Ryder D."/>
            <person name="Hooper P."/>
            <person name="Stone D."/>
            <person name="Feist S.W."/>
        </authorList>
    </citation>
    <scope>NUCLEOTIDE SEQUENCE</scope>
</reference>
<dbReference type="EMBL" id="NSIT01000610">
    <property type="protein sequence ID" value="PJE77431.1"/>
    <property type="molecule type" value="Genomic_DNA"/>
</dbReference>
<protein>
    <submittedName>
        <fullName evidence="2">Uncharacterized protein</fullName>
    </submittedName>
</protein>
<keyword evidence="1" id="KW-0472">Membrane</keyword>
<accession>A0A2H9T2I1</accession>
<organism evidence="2">
    <name type="scientific">invertebrate metagenome</name>
    <dbReference type="NCBI Taxonomy" id="1711999"/>
    <lineage>
        <taxon>unclassified sequences</taxon>
        <taxon>metagenomes</taxon>
        <taxon>organismal metagenomes</taxon>
    </lineage>
</organism>
<keyword evidence="1" id="KW-0812">Transmembrane</keyword>
<sequence length="53" mass="5894">MLSSLFRIFSLFVYKGVYSENKFVSVVLVGTSNSLIPLQFLVAAVGYLIVCFL</sequence>
<evidence type="ECO:0000313" key="2">
    <source>
        <dbReference type="EMBL" id="PJE77431.1"/>
    </source>
</evidence>
<evidence type="ECO:0000256" key="1">
    <source>
        <dbReference type="SAM" id="Phobius"/>
    </source>
</evidence>
<comment type="caution">
    <text evidence="2">The sequence shown here is derived from an EMBL/GenBank/DDBJ whole genome shotgun (WGS) entry which is preliminary data.</text>
</comment>
<feature type="transmembrane region" description="Helical" evidence="1">
    <location>
        <begin position="35"/>
        <end position="52"/>
    </location>
</feature>
<proteinExistence type="predicted"/>